<comment type="caution">
    <text evidence="3">The sequence shown here is derived from an EMBL/GenBank/DDBJ whole genome shotgun (WGS) entry which is preliminary data.</text>
</comment>
<feature type="transmembrane region" description="Helical" evidence="1">
    <location>
        <begin position="101"/>
        <end position="119"/>
    </location>
</feature>
<dbReference type="NCBIfam" id="NF038012">
    <property type="entry name" value="DMT_1"/>
    <property type="match status" value="1"/>
</dbReference>
<dbReference type="EMBL" id="JAGINU010000001">
    <property type="protein sequence ID" value="MBP2365976.1"/>
    <property type="molecule type" value="Genomic_DNA"/>
</dbReference>
<organism evidence="3 4">
    <name type="scientific">Pseudonocardia parietis</name>
    <dbReference type="NCBI Taxonomy" id="570936"/>
    <lineage>
        <taxon>Bacteria</taxon>
        <taxon>Bacillati</taxon>
        <taxon>Actinomycetota</taxon>
        <taxon>Actinomycetes</taxon>
        <taxon>Pseudonocardiales</taxon>
        <taxon>Pseudonocardiaceae</taxon>
        <taxon>Pseudonocardia</taxon>
    </lineage>
</organism>
<sequence length="288" mass="28849">METVLAIALALLAALLLAAASVAQHHVVAGVGDGDGRSVLGRLLRSPVWWAGTFGDTAGFLVQAAALGVGSLLLVQPLLVTTLLFALPLSARWSGRPVRRAEWGWAGVLVLALAAFLVVGEPTEGVDRAPLATWLPTGGVLAAVVVGRLVVAALRPGPARALSLGTVAGLLFGVTAALVMGVVDLLGDGLLAVLTAGQAWATVACVVAGTLVQQWSYAAGDLSASLPAVTVGEPVVAAVVGVAVLGETVRADGAEWLVITAATLAMTVATVALARSSARPDPAPAPHF</sequence>
<keyword evidence="1" id="KW-1133">Transmembrane helix</keyword>
<accession>A0ABS4VPX0</accession>
<dbReference type="PANTHER" id="PTHR40761">
    <property type="entry name" value="CONSERVED INTEGRAL MEMBRANE ALANINE VALINE AND LEUCINE RICH PROTEIN-RELATED"/>
    <property type="match status" value="1"/>
</dbReference>
<dbReference type="Proteomes" id="UP001519295">
    <property type="component" value="Unassembled WGS sequence"/>
</dbReference>
<proteinExistence type="predicted"/>
<feature type="transmembrane region" description="Helical" evidence="1">
    <location>
        <begin position="131"/>
        <end position="154"/>
    </location>
</feature>
<keyword evidence="1" id="KW-0812">Transmembrane</keyword>
<evidence type="ECO:0008006" key="5">
    <source>
        <dbReference type="Google" id="ProtNLM"/>
    </source>
</evidence>
<feature type="transmembrane region" description="Helical" evidence="1">
    <location>
        <begin position="224"/>
        <end position="244"/>
    </location>
</feature>
<feature type="signal peptide" evidence="2">
    <location>
        <begin position="1"/>
        <end position="23"/>
    </location>
</feature>
<feature type="transmembrane region" description="Helical" evidence="1">
    <location>
        <begin position="161"/>
        <end position="183"/>
    </location>
</feature>
<dbReference type="PANTHER" id="PTHR40761:SF1">
    <property type="entry name" value="CONSERVED INTEGRAL MEMBRANE ALANINE VALINE AND LEUCINE RICH PROTEIN-RELATED"/>
    <property type="match status" value="1"/>
</dbReference>
<keyword evidence="1" id="KW-0472">Membrane</keyword>
<keyword evidence="4" id="KW-1185">Reference proteome</keyword>
<dbReference type="RefSeq" id="WP_210025894.1">
    <property type="nucleotide sequence ID" value="NZ_JAGINU010000001.1"/>
</dbReference>
<evidence type="ECO:0000256" key="2">
    <source>
        <dbReference type="SAM" id="SignalP"/>
    </source>
</evidence>
<feature type="transmembrane region" description="Helical" evidence="1">
    <location>
        <begin position="256"/>
        <end position="274"/>
    </location>
</feature>
<name>A0ABS4VPX0_9PSEU</name>
<feature type="chain" id="PRO_5046307364" description="Magnesium transporter NIPA" evidence="2">
    <location>
        <begin position="24"/>
        <end position="288"/>
    </location>
</feature>
<evidence type="ECO:0000313" key="3">
    <source>
        <dbReference type="EMBL" id="MBP2365976.1"/>
    </source>
</evidence>
<gene>
    <name evidence="3" type="ORF">JOF36_001672</name>
</gene>
<keyword evidence="2" id="KW-0732">Signal</keyword>
<feature type="transmembrane region" description="Helical" evidence="1">
    <location>
        <begin position="189"/>
        <end position="212"/>
    </location>
</feature>
<evidence type="ECO:0000256" key="1">
    <source>
        <dbReference type="SAM" id="Phobius"/>
    </source>
</evidence>
<feature type="transmembrane region" description="Helical" evidence="1">
    <location>
        <begin position="60"/>
        <end position="89"/>
    </location>
</feature>
<protein>
    <recommendedName>
        <fullName evidence="5">Magnesium transporter NIPA</fullName>
    </recommendedName>
</protein>
<reference evidence="3 4" key="1">
    <citation type="submission" date="2021-03" db="EMBL/GenBank/DDBJ databases">
        <title>Sequencing the genomes of 1000 actinobacteria strains.</title>
        <authorList>
            <person name="Klenk H.-P."/>
        </authorList>
    </citation>
    <scope>NUCLEOTIDE SEQUENCE [LARGE SCALE GENOMIC DNA]</scope>
    <source>
        <strain evidence="3 4">DSM 45256</strain>
    </source>
</reference>
<evidence type="ECO:0000313" key="4">
    <source>
        <dbReference type="Proteomes" id="UP001519295"/>
    </source>
</evidence>